<dbReference type="SMART" id="SM00072">
    <property type="entry name" value="GuKc"/>
    <property type="match status" value="1"/>
</dbReference>
<protein>
    <recommendedName>
        <fullName evidence="3 9">Guanylate kinase</fullName>
        <ecNumber evidence="2 9">2.7.4.8</ecNumber>
    </recommendedName>
    <alternativeName>
        <fullName evidence="8 9">GMP kinase</fullName>
    </alternativeName>
</protein>
<dbReference type="PANTHER" id="PTHR23117:SF13">
    <property type="entry name" value="GUANYLATE KINASE"/>
    <property type="match status" value="1"/>
</dbReference>
<sequence>MSETPKPKAATLVTADQVDAQRRGLMLVLSSPSGAGKSTIARMLLEREKGLELSISVTTRPRRSYEEDGVHYHFVSQERFFEMRDGGELLEWAEVHGNYYATPRAPVESAIESGRDILFDIDIKGTFQLYEKMREDVVSIFVLPPSIEDMKKRLKGRGEDEDAVILRRMETAVGEMRHWVRYDYVVVNEVLDRAYEAVRSVLRAERHKQARSAAIGPFIEGMVSDLQDALDG</sequence>
<keyword evidence="7 9" id="KW-0067">ATP-binding</keyword>
<comment type="similarity">
    <text evidence="1 9">Belongs to the guanylate kinase family.</text>
</comment>
<dbReference type="EMBL" id="JAFLNF010000005">
    <property type="protein sequence ID" value="MBO0346174.1"/>
    <property type="molecule type" value="Genomic_DNA"/>
</dbReference>
<evidence type="ECO:0000259" key="10">
    <source>
        <dbReference type="PROSITE" id="PS50052"/>
    </source>
</evidence>
<evidence type="ECO:0000256" key="3">
    <source>
        <dbReference type="ARBA" id="ARBA00016296"/>
    </source>
</evidence>
<dbReference type="PROSITE" id="PS00856">
    <property type="entry name" value="GUANYLATE_KINASE_1"/>
    <property type="match status" value="1"/>
</dbReference>
<gene>
    <name evidence="9 11" type="primary">gmk</name>
    <name evidence="11" type="ORF">J0X15_13155</name>
</gene>
<dbReference type="InterPro" id="IPR008145">
    <property type="entry name" value="GK/Ca_channel_bsu"/>
</dbReference>
<dbReference type="Pfam" id="PF00625">
    <property type="entry name" value="Guanylate_kin"/>
    <property type="match status" value="1"/>
</dbReference>
<evidence type="ECO:0000256" key="7">
    <source>
        <dbReference type="ARBA" id="ARBA00022840"/>
    </source>
</evidence>
<dbReference type="EC" id="2.7.4.8" evidence="2 9"/>
<evidence type="ECO:0000256" key="9">
    <source>
        <dbReference type="HAMAP-Rule" id="MF_00328"/>
    </source>
</evidence>
<comment type="catalytic activity">
    <reaction evidence="9">
        <text>GMP + ATP = GDP + ADP</text>
        <dbReference type="Rhea" id="RHEA:20780"/>
        <dbReference type="ChEBI" id="CHEBI:30616"/>
        <dbReference type="ChEBI" id="CHEBI:58115"/>
        <dbReference type="ChEBI" id="CHEBI:58189"/>
        <dbReference type="ChEBI" id="CHEBI:456216"/>
        <dbReference type="EC" id="2.7.4.8"/>
    </reaction>
</comment>
<dbReference type="GO" id="GO:0005524">
    <property type="term" value="F:ATP binding"/>
    <property type="evidence" value="ECO:0007669"/>
    <property type="project" value="UniProtKB-UniRule"/>
</dbReference>
<evidence type="ECO:0000313" key="11">
    <source>
        <dbReference type="EMBL" id="MBO0346174.1"/>
    </source>
</evidence>
<dbReference type="Gene3D" id="3.30.63.10">
    <property type="entry name" value="Guanylate Kinase phosphate binding domain"/>
    <property type="match status" value="1"/>
</dbReference>
<reference evidence="11" key="1">
    <citation type="submission" date="2021-03" db="EMBL/GenBank/DDBJ databases">
        <title>Roseibium sp. CAU 1637 isolated from Incheon.</title>
        <authorList>
            <person name="Kim W."/>
        </authorList>
    </citation>
    <scope>NUCLEOTIDE SEQUENCE</scope>
    <source>
        <strain evidence="11">CAU 1637</strain>
    </source>
</reference>
<organism evidence="11 12">
    <name type="scientific">Roseibium limicola</name>
    <dbReference type="NCBI Taxonomy" id="2816037"/>
    <lineage>
        <taxon>Bacteria</taxon>
        <taxon>Pseudomonadati</taxon>
        <taxon>Pseudomonadota</taxon>
        <taxon>Alphaproteobacteria</taxon>
        <taxon>Hyphomicrobiales</taxon>
        <taxon>Stappiaceae</taxon>
        <taxon>Roseibium</taxon>
    </lineage>
</organism>
<dbReference type="RefSeq" id="WP_206941540.1">
    <property type="nucleotide sequence ID" value="NZ_JAFLNF010000005.1"/>
</dbReference>
<evidence type="ECO:0000256" key="6">
    <source>
        <dbReference type="ARBA" id="ARBA00022777"/>
    </source>
</evidence>
<dbReference type="SUPFAM" id="SSF52540">
    <property type="entry name" value="P-loop containing nucleoside triphosphate hydrolases"/>
    <property type="match status" value="1"/>
</dbReference>
<dbReference type="GO" id="GO:0005829">
    <property type="term" value="C:cytosol"/>
    <property type="evidence" value="ECO:0007669"/>
    <property type="project" value="TreeGrafter"/>
</dbReference>
<dbReference type="InterPro" id="IPR020590">
    <property type="entry name" value="Guanylate_kinase_CS"/>
</dbReference>
<evidence type="ECO:0000256" key="5">
    <source>
        <dbReference type="ARBA" id="ARBA00022741"/>
    </source>
</evidence>
<keyword evidence="12" id="KW-1185">Reference proteome</keyword>
<evidence type="ECO:0000256" key="8">
    <source>
        <dbReference type="ARBA" id="ARBA00030128"/>
    </source>
</evidence>
<dbReference type="InterPro" id="IPR027417">
    <property type="entry name" value="P-loop_NTPase"/>
</dbReference>
<accession>A0A939ES88</accession>
<evidence type="ECO:0000256" key="4">
    <source>
        <dbReference type="ARBA" id="ARBA00022679"/>
    </source>
</evidence>
<dbReference type="NCBIfam" id="TIGR03263">
    <property type="entry name" value="guanyl_kin"/>
    <property type="match status" value="1"/>
</dbReference>
<keyword evidence="6 9" id="KW-0418">Kinase</keyword>
<dbReference type="HAMAP" id="MF_00328">
    <property type="entry name" value="Guanylate_kinase"/>
    <property type="match status" value="1"/>
</dbReference>
<dbReference type="PANTHER" id="PTHR23117">
    <property type="entry name" value="GUANYLATE KINASE-RELATED"/>
    <property type="match status" value="1"/>
</dbReference>
<dbReference type="Gene3D" id="3.40.50.300">
    <property type="entry name" value="P-loop containing nucleotide triphosphate hydrolases"/>
    <property type="match status" value="1"/>
</dbReference>
<dbReference type="Proteomes" id="UP000664779">
    <property type="component" value="Unassembled WGS sequence"/>
</dbReference>
<dbReference type="GO" id="GO:0004385">
    <property type="term" value="F:GMP kinase activity"/>
    <property type="evidence" value="ECO:0007669"/>
    <property type="project" value="UniProtKB-UniRule"/>
</dbReference>
<feature type="domain" description="Guanylate kinase-like" evidence="10">
    <location>
        <begin position="24"/>
        <end position="203"/>
    </location>
</feature>
<dbReference type="AlphaFoldDB" id="A0A939ES88"/>
<evidence type="ECO:0000313" key="12">
    <source>
        <dbReference type="Proteomes" id="UP000664779"/>
    </source>
</evidence>
<dbReference type="CDD" id="cd00071">
    <property type="entry name" value="GMPK"/>
    <property type="match status" value="1"/>
</dbReference>
<keyword evidence="4 9" id="KW-0808">Transferase</keyword>
<proteinExistence type="inferred from homology"/>
<comment type="function">
    <text evidence="9">Essential for recycling GMP and indirectly, cGMP.</text>
</comment>
<keyword evidence="9" id="KW-0963">Cytoplasm</keyword>
<comment type="caution">
    <text evidence="11">The sequence shown here is derived from an EMBL/GenBank/DDBJ whole genome shotgun (WGS) entry which is preliminary data.</text>
</comment>
<comment type="subcellular location">
    <subcellularLocation>
        <location evidence="9">Cytoplasm</location>
    </subcellularLocation>
</comment>
<name>A0A939ES88_9HYPH</name>
<evidence type="ECO:0000256" key="2">
    <source>
        <dbReference type="ARBA" id="ARBA00012961"/>
    </source>
</evidence>
<keyword evidence="5 9" id="KW-0547">Nucleotide-binding</keyword>
<dbReference type="InterPro" id="IPR008144">
    <property type="entry name" value="Guanylate_kin-like_dom"/>
</dbReference>
<dbReference type="InterPro" id="IPR017665">
    <property type="entry name" value="Guanylate_kinase"/>
</dbReference>
<dbReference type="PROSITE" id="PS50052">
    <property type="entry name" value="GUANYLATE_KINASE_2"/>
    <property type="match status" value="1"/>
</dbReference>
<feature type="binding site" evidence="9">
    <location>
        <begin position="31"/>
        <end position="38"/>
    </location>
    <ligand>
        <name>ATP</name>
        <dbReference type="ChEBI" id="CHEBI:30616"/>
    </ligand>
</feature>
<evidence type="ECO:0000256" key="1">
    <source>
        <dbReference type="ARBA" id="ARBA00005790"/>
    </source>
</evidence>
<dbReference type="FunFam" id="3.30.63.10:FF:000002">
    <property type="entry name" value="Guanylate kinase 1"/>
    <property type="match status" value="1"/>
</dbReference>